<protein>
    <recommendedName>
        <fullName evidence="1">THAP4-like heme-binding domain-containing protein</fullName>
    </recommendedName>
</protein>
<dbReference type="Proteomes" id="UP000011704">
    <property type="component" value="Unassembled WGS sequence"/>
</dbReference>
<reference evidence="2 3" key="1">
    <citation type="journal article" date="2013" name="Front. Microbiol.">
        <title>The genome of Nitrospina gracilis illuminates the metabolism and evolution of the major marine nitrite oxidizer.</title>
        <authorList>
            <person name="Luecker S."/>
            <person name="Nowka B."/>
            <person name="Rattei T."/>
            <person name="Spieck E."/>
            <person name="and Daims H."/>
        </authorList>
    </citation>
    <scope>NUCLEOTIDE SEQUENCE [LARGE SCALE GENOMIC DNA]</scope>
    <source>
        <strain evidence="2 3">3/211</strain>
    </source>
</reference>
<dbReference type="STRING" id="1266370.NITGR_270023"/>
<dbReference type="SUPFAM" id="SSF50814">
    <property type="entry name" value="Lipocalins"/>
    <property type="match status" value="1"/>
</dbReference>
<evidence type="ECO:0000313" key="3">
    <source>
        <dbReference type="Proteomes" id="UP000011704"/>
    </source>
</evidence>
<dbReference type="EMBL" id="CAQJ01000030">
    <property type="protein sequence ID" value="CCQ90263.1"/>
    <property type="molecule type" value="Genomic_DNA"/>
</dbReference>
<comment type="caution">
    <text evidence="2">The sequence shown here is derived from an EMBL/GenBank/DDBJ whole genome shotgun (WGS) entry which is preliminary data.</text>
</comment>
<dbReference type="RefSeq" id="WP_005007615.1">
    <property type="nucleotide sequence ID" value="NZ_HG422173.1"/>
</dbReference>
<proteinExistence type="predicted"/>
<dbReference type="AlphaFoldDB" id="M1YX64"/>
<evidence type="ECO:0000259" key="1">
    <source>
        <dbReference type="Pfam" id="PF08768"/>
    </source>
</evidence>
<feature type="domain" description="THAP4-like heme-binding" evidence="1">
    <location>
        <begin position="9"/>
        <end position="185"/>
    </location>
</feature>
<dbReference type="InterPro" id="IPR014878">
    <property type="entry name" value="THAP4-like_heme-bd"/>
</dbReference>
<sequence length="188" mass="21594">MTDPILEHLGPLAPLAGIWEGTKGDDTAPSDDRGVEKNLFRERITFEPLAPVTNHEQILFGLRYATTAWRLEEDSPFHEERGYWMWDGRAKQVLRCFTIPRGMSVLAGGTAMPDSRSFEMMAEIGSPTYGICSNQFLDEEFKTVRYELKVVVHDNDNWSYEEDTQIQIKGQSELFHHIDKNTLTRVEL</sequence>
<evidence type="ECO:0000313" key="2">
    <source>
        <dbReference type="EMBL" id="CCQ90263.1"/>
    </source>
</evidence>
<dbReference type="Pfam" id="PF08768">
    <property type="entry name" value="THAP4_heme-bd"/>
    <property type="match status" value="1"/>
</dbReference>
<accession>M1YX64</accession>
<dbReference type="InterPro" id="IPR012674">
    <property type="entry name" value="Calycin"/>
</dbReference>
<keyword evidence="3" id="KW-1185">Reference proteome</keyword>
<dbReference type="OrthoDB" id="9784808at2"/>
<organism evidence="2 3">
    <name type="scientific">Nitrospina gracilis (strain 3/211)</name>
    <dbReference type="NCBI Taxonomy" id="1266370"/>
    <lineage>
        <taxon>Bacteria</taxon>
        <taxon>Pseudomonadati</taxon>
        <taxon>Nitrospinota/Tectimicrobiota group</taxon>
        <taxon>Nitrospinota</taxon>
        <taxon>Nitrospinia</taxon>
        <taxon>Nitrospinales</taxon>
        <taxon>Nitrospinaceae</taxon>
        <taxon>Nitrospina</taxon>
    </lineage>
</organism>
<gene>
    <name evidence="2" type="ORF">NITGR_270023</name>
</gene>
<name>M1YX64_NITG3</name>
<dbReference type="Gene3D" id="2.40.128.20">
    <property type="match status" value="1"/>
</dbReference>
<dbReference type="HOGENOM" id="CLU_087846_0_0_0"/>
<dbReference type="InParanoid" id="M1YX64"/>